<dbReference type="RefSeq" id="WP_094279490.1">
    <property type="nucleotide sequence ID" value="NZ_NQJF01000015.1"/>
</dbReference>
<keyword evidence="6" id="KW-1185">Reference proteome</keyword>
<feature type="domain" description="Fe/B12 periplasmic-binding" evidence="2">
    <location>
        <begin position="48"/>
        <end position="342"/>
    </location>
</feature>
<feature type="signal peptide" evidence="1">
    <location>
        <begin position="1"/>
        <end position="29"/>
    </location>
</feature>
<dbReference type="AlphaFoldDB" id="A0A235CAJ2"/>
<evidence type="ECO:0000313" key="5">
    <source>
        <dbReference type="Proteomes" id="UP000243640"/>
    </source>
</evidence>
<sequence>MNRIFHLEKGGWRALAACLLWLTACSAAAAQTVTDLRGRSVTLPDNIERIAIDDGRFLMALALIADDPVSQLAGWPRDINRMGESYYQRFKAAFPAIEQVPLVSSSAENFDMESMLAAEPDVAVLSLSRGPTDDQIALLEASGIAVVFIDFFIDPFNHQAPSLKLLATLTGHEQQAGDYLALREQHLAYIAGQLQENEARPTVFMEAHAGITQDCCFSIGTGGAGDYIDFAGGHNIGADVLTQAAGKLNLEYIITSDPDVYIATGGPALEKSNGLVLGGGYSPEEAQSALTRVAARQGIADLSAVHAGKVHGLAHQLLNSPLDIVAVEVLAKWLHPGVFAELSPAQTLETINRDFLAVPYEGTGWISLSSAE</sequence>
<dbReference type="PANTHER" id="PTHR30535:SF34">
    <property type="entry name" value="MOLYBDATE-BINDING PROTEIN MOLA"/>
    <property type="match status" value="1"/>
</dbReference>
<reference evidence="3 5" key="1">
    <citation type="submission" date="2017-08" db="EMBL/GenBank/DDBJ databases">
        <title>Draft Genome Sequence of the Marine Bacterium Oceanimonas baumannii ATCC 700832.</title>
        <authorList>
            <person name="Mcclelland W.D."/>
            <person name="Brennan M.A."/>
            <person name="Trachtenberg A.M."/>
            <person name="Maclea K.S."/>
        </authorList>
    </citation>
    <scope>NUCLEOTIDE SEQUENCE [LARGE SCALE GENOMIC DNA]</scope>
    <source>
        <strain evidence="3 5">ATCC 700832</strain>
    </source>
</reference>
<evidence type="ECO:0000313" key="3">
    <source>
        <dbReference type="EMBL" id="OYD21419.1"/>
    </source>
</evidence>
<evidence type="ECO:0000313" key="6">
    <source>
        <dbReference type="Proteomes" id="UP000295058"/>
    </source>
</evidence>
<keyword evidence="1" id="KW-0732">Signal</keyword>
<evidence type="ECO:0000313" key="4">
    <source>
        <dbReference type="EMBL" id="TDW56358.1"/>
    </source>
</evidence>
<reference evidence="4 6" key="2">
    <citation type="submission" date="2019-03" db="EMBL/GenBank/DDBJ databases">
        <title>Genomic Encyclopedia of Archaeal and Bacterial Type Strains, Phase II (KMG-II): from individual species to whole genera.</title>
        <authorList>
            <person name="Goeker M."/>
        </authorList>
    </citation>
    <scope>NUCLEOTIDE SEQUENCE [LARGE SCALE GENOMIC DNA]</scope>
    <source>
        <strain evidence="4 6">DSM 15594</strain>
    </source>
</reference>
<dbReference type="Proteomes" id="UP000243640">
    <property type="component" value="Unassembled WGS sequence"/>
</dbReference>
<dbReference type="OrthoDB" id="9775594at2"/>
<dbReference type="Gene3D" id="3.40.50.1980">
    <property type="entry name" value="Nitrogenase molybdenum iron protein domain"/>
    <property type="match status" value="2"/>
</dbReference>
<dbReference type="Pfam" id="PF01497">
    <property type="entry name" value="Peripla_BP_2"/>
    <property type="match status" value="1"/>
</dbReference>
<dbReference type="PROSITE" id="PS51257">
    <property type="entry name" value="PROKAR_LIPOPROTEIN"/>
    <property type="match status" value="1"/>
</dbReference>
<name>A0A235CAJ2_9GAMM</name>
<dbReference type="InterPro" id="IPR050902">
    <property type="entry name" value="ABC_Transporter_SBP"/>
</dbReference>
<evidence type="ECO:0000259" key="2">
    <source>
        <dbReference type="PROSITE" id="PS50983"/>
    </source>
</evidence>
<protein>
    <submittedName>
        <fullName evidence="3">ABC transporter substrate-binding protein</fullName>
    </submittedName>
    <submittedName>
        <fullName evidence="4">Iron complex transport system substrate-binding protein</fullName>
    </submittedName>
</protein>
<dbReference type="PROSITE" id="PS50983">
    <property type="entry name" value="FE_B12_PBP"/>
    <property type="match status" value="1"/>
</dbReference>
<gene>
    <name evidence="3" type="ORF">B6S09_15970</name>
    <name evidence="4" type="ORF">LY04_02980</name>
</gene>
<proteinExistence type="predicted"/>
<dbReference type="EMBL" id="NQJF01000015">
    <property type="protein sequence ID" value="OYD21419.1"/>
    <property type="molecule type" value="Genomic_DNA"/>
</dbReference>
<organism evidence="3 5">
    <name type="scientific">Oceanimonas baumannii</name>
    <dbReference type="NCBI Taxonomy" id="129578"/>
    <lineage>
        <taxon>Bacteria</taxon>
        <taxon>Pseudomonadati</taxon>
        <taxon>Pseudomonadota</taxon>
        <taxon>Gammaproteobacteria</taxon>
        <taxon>Aeromonadales</taxon>
        <taxon>Aeromonadaceae</taxon>
        <taxon>Oceanimonas</taxon>
    </lineage>
</organism>
<dbReference type="SUPFAM" id="SSF53807">
    <property type="entry name" value="Helical backbone' metal receptor"/>
    <property type="match status" value="1"/>
</dbReference>
<accession>A0A235CAJ2</accession>
<feature type="chain" id="PRO_5012963619" evidence="1">
    <location>
        <begin position="30"/>
        <end position="372"/>
    </location>
</feature>
<comment type="caution">
    <text evidence="3">The sequence shown here is derived from an EMBL/GenBank/DDBJ whole genome shotgun (WGS) entry which is preliminary data.</text>
</comment>
<dbReference type="PANTHER" id="PTHR30535">
    <property type="entry name" value="VITAMIN B12-BINDING PROTEIN"/>
    <property type="match status" value="1"/>
</dbReference>
<dbReference type="Proteomes" id="UP000295058">
    <property type="component" value="Unassembled WGS sequence"/>
</dbReference>
<evidence type="ECO:0000256" key="1">
    <source>
        <dbReference type="SAM" id="SignalP"/>
    </source>
</evidence>
<dbReference type="EMBL" id="SODO01000014">
    <property type="protein sequence ID" value="TDW56358.1"/>
    <property type="molecule type" value="Genomic_DNA"/>
</dbReference>
<dbReference type="InterPro" id="IPR002491">
    <property type="entry name" value="ABC_transptr_periplasmic_BD"/>
</dbReference>